<dbReference type="Proteomes" id="UP000002808">
    <property type="component" value="Unassembled WGS sequence"/>
</dbReference>
<protein>
    <submittedName>
        <fullName evidence="1">Uncharacterized protein</fullName>
    </submittedName>
</protein>
<evidence type="ECO:0000313" key="2">
    <source>
        <dbReference type="Proteomes" id="UP000002808"/>
    </source>
</evidence>
<name>K2K5J2_HELPX</name>
<dbReference type="AlphaFoldDB" id="K2K5J2"/>
<proteinExistence type="predicted"/>
<evidence type="ECO:0000313" key="1">
    <source>
        <dbReference type="EMBL" id="EKE81867.1"/>
    </source>
</evidence>
<comment type="caution">
    <text evidence="1">The sequence shown here is derived from an EMBL/GenBank/DDBJ whole genome shotgun (WGS) entry which is preliminary data.</text>
</comment>
<dbReference type="EMBL" id="AMOQ01000001">
    <property type="protein sequence ID" value="EKE81867.1"/>
    <property type="molecule type" value="Genomic_DNA"/>
</dbReference>
<organism evidence="1 2">
    <name type="scientific">Helicobacter pylori R018c</name>
    <dbReference type="NCBI Taxonomy" id="1145110"/>
    <lineage>
        <taxon>Bacteria</taxon>
        <taxon>Pseudomonadati</taxon>
        <taxon>Campylobacterota</taxon>
        <taxon>Epsilonproteobacteria</taxon>
        <taxon>Campylobacterales</taxon>
        <taxon>Helicobacteraceae</taxon>
        <taxon>Helicobacter</taxon>
    </lineage>
</organism>
<sequence length="42" mass="4899">MRKLTTKGFYESFMVGATKKAGLILMIKKRLRLRAKRTPNPF</sequence>
<reference evidence="1 2" key="1">
    <citation type="submission" date="2012-08" db="EMBL/GenBank/DDBJ databases">
        <title>Comparative Sequence Analysis of H. pylori isolates.</title>
        <authorList>
            <person name="Blanchard T.G."/>
            <person name="Czinn S.J."/>
            <person name="McCracken C.M."/>
            <person name="Abolude K.A."/>
            <person name="Shefchek K.S."/>
            <person name="Maroo A.M."/>
            <person name="Santana-Cruz I.S."/>
            <person name="Tallon L.J."/>
            <person name="Ficke F.W.F."/>
        </authorList>
    </citation>
    <scope>NUCLEOTIDE SEQUENCE [LARGE SCALE GENOMIC DNA]</scope>
    <source>
        <strain evidence="1 2">R018c</strain>
    </source>
</reference>
<accession>K2K5J2</accession>
<gene>
    <name evidence="1" type="ORF">OUC_0232</name>
</gene>
<dbReference type="PATRIC" id="fig|1145110.4.peg.226"/>